<keyword evidence="2" id="KW-1185">Reference proteome</keyword>
<evidence type="ECO:0000313" key="2">
    <source>
        <dbReference type="Proteomes" id="UP000016843"/>
    </source>
</evidence>
<gene>
    <name evidence="1" type="ORF">P872_15545</name>
</gene>
<proteinExistence type="predicted"/>
<organism evidence="1 2">
    <name type="scientific">Rhodonellum psychrophilum GCM71 = DSM 17998</name>
    <dbReference type="NCBI Taxonomy" id="1123057"/>
    <lineage>
        <taxon>Bacteria</taxon>
        <taxon>Pseudomonadati</taxon>
        <taxon>Bacteroidota</taxon>
        <taxon>Cytophagia</taxon>
        <taxon>Cytophagales</taxon>
        <taxon>Cytophagaceae</taxon>
        <taxon>Rhodonellum</taxon>
    </lineage>
</organism>
<accession>U5BU86</accession>
<dbReference type="AlphaFoldDB" id="U5BU86"/>
<name>U5BU86_9BACT</name>
<reference evidence="1 2" key="1">
    <citation type="journal article" date="2013" name="Genome Announc.">
        <title>Draft Genome Sequence of the Psychrophilic and Alkaliphilic Rhodonellum psychrophilum Strain GCM71T.</title>
        <authorList>
            <person name="Hauptmann A.L."/>
            <person name="Glaring M.A."/>
            <person name="Hallin P.F."/>
            <person name="Prieme A."/>
            <person name="Stougaard P."/>
        </authorList>
    </citation>
    <scope>NUCLEOTIDE SEQUENCE [LARGE SCALE GENOMIC DNA]</scope>
    <source>
        <strain evidence="1 2">GCM71</strain>
    </source>
</reference>
<evidence type="ECO:0000313" key="1">
    <source>
        <dbReference type="EMBL" id="ERM84195.1"/>
    </source>
</evidence>
<dbReference type="EMBL" id="AWXR01000006">
    <property type="protein sequence ID" value="ERM84195.1"/>
    <property type="molecule type" value="Genomic_DNA"/>
</dbReference>
<comment type="caution">
    <text evidence="1">The sequence shown here is derived from an EMBL/GenBank/DDBJ whole genome shotgun (WGS) entry which is preliminary data.</text>
</comment>
<protein>
    <submittedName>
        <fullName evidence="1">Uncharacterized protein</fullName>
    </submittedName>
</protein>
<dbReference type="Proteomes" id="UP000016843">
    <property type="component" value="Unassembled WGS sequence"/>
</dbReference>
<sequence length="47" mass="5872">MEFFHNNFLLLGMHLYICPNRNMEKIQNQYWWWQNHFLSGKRPFAVA</sequence>